<dbReference type="InterPro" id="IPR002347">
    <property type="entry name" value="SDR_fam"/>
</dbReference>
<protein>
    <submittedName>
        <fullName evidence="3">Short-chain dehydrogenase</fullName>
    </submittedName>
</protein>
<evidence type="ECO:0000313" key="3">
    <source>
        <dbReference type="EMBL" id="KAK8036634.1"/>
    </source>
</evidence>
<proteinExistence type="inferred from homology"/>
<dbReference type="PANTHER" id="PTHR24320">
    <property type="entry name" value="RETINOL DEHYDROGENASE"/>
    <property type="match status" value="1"/>
</dbReference>
<dbReference type="Proteomes" id="UP001480595">
    <property type="component" value="Unassembled WGS sequence"/>
</dbReference>
<sequence length="326" mass="36130">MSNKKTTILMTGANGGLGSAIASHPASVPPASHEQISLDLARLSSVRELAVAINARVQAGTIPSISVIILNAGFEEYDTQTWNDDCLDMTSVVNYLGHWLLTLLLLQSMDRENECIVWISSSSQNPEDPHNAMTGAWKEDRCKTIMTDDFEPLAKGTWSSTADEDEKTAWMAAYRRYGASKMCGVAMILSSHELQRRLDKGPLLNHLSVLAVDPGGMDTGIGRYSPWIVLLVFRVLAGWLGRLLVHLYPNGTWRTPQKSARDVLAAALDCGPPPLTERPKGIYLNGSELRYYNTESKEPRAGRVIWEGSLRYTQLREAETVLQDWQ</sequence>
<dbReference type="GeneID" id="92099877"/>
<gene>
    <name evidence="3" type="ORF">PG994_015405</name>
</gene>
<dbReference type="PRINTS" id="PR00081">
    <property type="entry name" value="GDHRDH"/>
</dbReference>
<evidence type="ECO:0000256" key="1">
    <source>
        <dbReference type="ARBA" id="ARBA00006484"/>
    </source>
</evidence>
<comment type="similarity">
    <text evidence="1">Belongs to the short-chain dehydrogenases/reductases (SDR) family.</text>
</comment>
<dbReference type="InterPro" id="IPR036291">
    <property type="entry name" value="NAD(P)-bd_dom_sf"/>
</dbReference>
<dbReference type="RefSeq" id="XP_066707515.1">
    <property type="nucleotide sequence ID" value="XM_066866812.1"/>
</dbReference>
<dbReference type="EMBL" id="JAQQWL010000019">
    <property type="protein sequence ID" value="KAK8036634.1"/>
    <property type="molecule type" value="Genomic_DNA"/>
</dbReference>
<accession>A0ABR1SSE6</accession>
<organism evidence="3 4">
    <name type="scientific">Apiospora phragmitis</name>
    <dbReference type="NCBI Taxonomy" id="2905665"/>
    <lineage>
        <taxon>Eukaryota</taxon>
        <taxon>Fungi</taxon>
        <taxon>Dikarya</taxon>
        <taxon>Ascomycota</taxon>
        <taxon>Pezizomycotina</taxon>
        <taxon>Sordariomycetes</taxon>
        <taxon>Xylariomycetidae</taxon>
        <taxon>Amphisphaeriales</taxon>
        <taxon>Apiosporaceae</taxon>
        <taxon>Apiospora</taxon>
    </lineage>
</organism>
<name>A0ABR1SSE6_9PEZI</name>
<keyword evidence="2" id="KW-0560">Oxidoreductase</keyword>
<dbReference type="SUPFAM" id="SSF51735">
    <property type="entry name" value="NAD(P)-binding Rossmann-fold domains"/>
    <property type="match status" value="1"/>
</dbReference>
<dbReference type="PANTHER" id="PTHR24320:SF148">
    <property type="entry name" value="NAD(P)-BINDING ROSSMANN-FOLD SUPERFAMILY PROTEIN"/>
    <property type="match status" value="1"/>
</dbReference>
<dbReference type="Gene3D" id="3.40.50.720">
    <property type="entry name" value="NAD(P)-binding Rossmann-like Domain"/>
    <property type="match status" value="1"/>
</dbReference>
<reference evidence="3 4" key="1">
    <citation type="submission" date="2023-01" db="EMBL/GenBank/DDBJ databases">
        <title>Analysis of 21 Apiospora genomes using comparative genomics revels a genus with tremendous synthesis potential of carbohydrate active enzymes and secondary metabolites.</title>
        <authorList>
            <person name="Sorensen T."/>
        </authorList>
    </citation>
    <scope>NUCLEOTIDE SEQUENCE [LARGE SCALE GENOMIC DNA]</scope>
    <source>
        <strain evidence="3 4">CBS 135458</strain>
    </source>
</reference>
<keyword evidence="4" id="KW-1185">Reference proteome</keyword>
<comment type="caution">
    <text evidence="3">The sequence shown here is derived from an EMBL/GenBank/DDBJ whole genome shotgun (WGS) entry which is preliminary data.</text>
</comment>
<evidence type="ECO:0000256" key="2">
    <source>
        <dbReference type="ARBA" id="ARBA00023002"/>
    </source>
</evidence>
<evidence type="ECO:0000313" key="4">
    <source>
        <dbReference type="Proteomes" id="UP001480595"/>
    </source>
</evidence>